<proteinExistence type="predicted"/>
<name>A0A8I1DH62_ACIBZ</name>
<organism evidence="1 2">
    <name type="scientific">Acinetobacter bereziniae</name>
    <name type="common">Acinetobacter genomosp. 10</name>
    <dbReference type="NCBI Taxonomy" id="106648"/>
    <lineage>
        <taxon>Bacteria</taxon>
        <taxon>Pseudomonadati</taxon>
        <taxon>Pseudomonadota</taxon>
        <taxon>Gammaproteobacteria</taxon>
        <taxon>Moraxellales</taxon>
        <taxon>Moraxellaceae</taxon>
        <taxon>Acinetobacter</taxon>
    </lineage>
</organism>
<dbReference type="AlphaFoldDB" id="A0A8I1DH62"/>
<dbReference type="EMBL" id="CP092085">
    <property type="protein sequence ID" value="UUN96252.1"/>
    <property type="molecule type" value="Genomic_DNA"/>
</dbReference>
<protein>
    <submittedName>
        <fullName evidence="1">Uncharacterized protein</fullName>
    </submittedName>
</protein>
<dbReference type="RefSeq" id="WP_042089591.1">
    <property type="nucleotide sequence ID" value="NZ_BKNL01000054.1"/>
</dbReference>
<dbReference type="PROSITE" id="PS51257">
    <property type="entry name" value="PROKAR_LIPOPROTEIN"/>
    <property type="match status" value="1"/>
</dbReference>
<reference evidence="1" key="1">
    <citation type="submission" date="2022-02" db="EMBL/GenBank/DDBJ databases">
        <title>Characterization of Tn125 harboring carbapenem-resistant Acinetobacter bereziniae clinical isolates.</title>
        <authorList>
            <person name="Wong N.-K."/>
            <person name="Pan Q."/>
        </authorList>
    </citation>
    <scope>NUCLEOTIDE SEQUENCE</scope>
    <source>
        <strain evidence="1">GD03393</strain>
    </source>
</reference>
<accession>A0A8I1DH62</accession>
<gene>
    <name evidence="1" type="ORF">I9054_012785</name>
</gene>
<evidence type="ECO:0000313" key="2">
    <source>
        <dbReference type="Proteomes" id="UP000644140"/>
    </source>
</evidence>
<dbReference type="Proteomes" id="UP000644140">
    <property type="component" value="Chromosome"/>
</dbReference>
<evidence type="ECO:0000313" key="1">
    <source>
        <dbReference type="EMBL" id="UUN96252.1"/>
    </source>
</evidence>
<sequence>MKYCGLIIILSSCLIVQGCKKKYIQDFKYERVNQNICALKPQAIFNSDDFSRLDIVFLYANGNVNDVLTSKVYQSSLHNLENHQQKYMFCLNQVDFFKDYLETQIRIELIQDKMIKEYEFRNYSCVLLHHTQLNLSKKKAMKYCD</sequence>